<accession>A0A810JZM2</accession>
<dbReference type="AlphaFoldDB" id="A0A810JZM2"/>
<evidence type="ECO:0000313" key="1">
    <source>
        <dbReference type="EMBL" id="BCI56815.1"/>
    </source>
</evidence>
<organism evidence="1">
    <name type="scientific">Enterococcus faecium</name>
    <name type="common">Streptococcus faecium</name>
    <dbReference type="NCBI Taxonomy" id="1352"/>
    <lineage>
        <taxon>Bacteria</taxon>
        <taxon>Bacillati</taxon>
        <taxon>Bacillota</taxon>
        <taxon>Bacilli</taxon>
        <taxon>Lactobacillales</taxon>
        <taxon>Enterococcaceae</taxon>
        <taxon>Enterococcus</taxon>
    </lineage>
</organism>
<sequence>MQRNLLMKEYDSLLTEEMMEILREIDIDFTDVEFGYFISVVLVDNWEIEKGMIEEPIFGKNSQYYFILGDNFDSSDIAMFISDAKENVMEKISYETIKDIHQHIEIYRDIRSNEFVGIVKMK</sequence>
<proteinExistence type="predicted"/>
<name>A0A810JZM2_ENTFC</name>
<reference evidence="1" key="1">
    <citation type="submission" date="2020-07" db="EMBL/GenBank/DDBJ databases">
        <title>Complete nucleotide sequence of conjugal plasmid pEF-D harboring vanD1 gene in Enterococcus faecium JH5687.</title>
        <authorList>
            <person name="Hisatsune J."/>
            <person name="Sugai M."/>
        </authorList>
    </citation>
    <scope>NUCLEOTIDE SEQUENCE</scope>
    <source>
        <strain evidence="1">JH5687</strain>
        <plasmid evidence="1">pEF-D</plasmid>
    </source>
</reference>
<protein>
    <submittedName>
        <fullName evidence="1">Uncharacterized protein</fullName>
    </submittedName>
</protein>
<dbReference type="EMBL" id="LC569722">
    <property type="protein sequence ID" value="BCI56815.1"/>
    <property type="molecule type" value="Genomic_DNA"/>
</dbReference>
<geneLocation type="plasmid" evidence="1">
    <name>pEF-D</name>
</geneLocation>
<keyword evidence="1" id="KW-0614">Plasmid</keyword>